<feature type="transmembrane region" description="Helical" evidence="10">
    <location>
        <begin position="156"/>
        <end position="175"/>
    </location>
</feature>
<dbReference type="STRING" id="946362.F2U069"/>
<evidence type="ECO:0000256" key="5">
    <source>
        <dbReference type="ARBA" id="ARBA00022989"/>
    </source>
</evidence>
<dbReference type="InterPro" id="IPR004776">
    <property type="entry name" value="Mem_transp_PIN-like"/>
</dbReference>
<dbReference type="Pfam" id="PF03547">
    <property type="entry name" value="Mem_trans"/>
    <property type="match status" value="1"/>
</dbReference>
<protein>
    <submittedName>
        <fullName evidence="11">Uncharacterized protein</fullName>
    </submittedName>
</protein>
<feature type="transmembrane region" description="Helical" evidence="10">
    <location>
        <begin position="502"/>
        <end position="523"/>
    </location>
</feature>
<dbReference type="AlphaFoldDB" id="F2U069"/>
<evidence type="ECO:0000256" key="1">
    <source>
        <dbReference type="ARBA" id="ARBA00004141"/>
    </source>
</evidence>
<gene>
    <name evidence="11" type="ORF">PTSG_01386</name>
</gene>
<evidence type="ECO:0000256" key="8">
    <source>
        <dbReference type="ARBA" id="ARBA00025752"/>
    </source>
</evidence>
<feature type="transmembrane region" description="Helical" evidence="10">
    <location>
        <begin position="50"/>
        <end position="71"/>
    </location>
</feature>
<feature type="transmembrane region" description="Helical" evidence="10">
    <location>
        <begin position="238"/>
        <end position="258"/>
    </location>
</feature>
<keyword evidence="12" id="KW-1185">Reference proteome</keyword>
<evidence type="ECO:0000313" key="11">
    <source>
        <dbReference type="EMBL" id="EGD80797.1"/>
    </source>
</evidence>
<dbReference type="PANTHER" id="PTHR31651">
    <property type="match status" value="1"/>
</dbReference>
<keyword evidence="5 10" id="KW-1133">Transmembrane helix</keyword>
<dbReference type="InterPro" id="IPR045033">
    <property type="entry name" value="PILS1/3/4/5/7"/>
</dbReference>
<feature type="compositionally biased region" description="Low complexity" evidence="9">
    <location>
        <begin position="308"/>
        <end position="327"/>
    </location>
</feature>
<dbReference type="GO" id="GO:0012505">
    <property type="term" value="C:endomembrane system"/>
    <property type="evidence" value="ECO:0007669"/>
    <property type="project" value="UniProtKB-SubCell"/>
</dbReference>
<feature type="transmembrane region" description="Helical" evidence="10">
    <location>
        <begin position="467"/>
        <end position="490"/>
    </location>
</feature>
<dbReference type="GeneID" id="16077955"/>
<dbReference type="EMBL" id="GL832958">
    <property type="protein sequence ID" value="EGD80797.1"/>
    <property type="molecule type" value="Genomic_DNA"/>
</dbReference>
<evidence type="ECO:0000256" key="10">
    <source>
        <dbReference type="SAM" id="Phobius"/>
    </source>
</evidence>
<dbReference type="eggNOG" id="ENOG502SF47">
    <property type="taxonomic scope" value="Eukaryota"/>
</dbReference>
<dbReference type="RefSeq" id="XP_004997358.1">
    <property type="nucleotide sequence ID" value="XM_004997301.1"/>
</dbReference>
<evidence type="ECO:0000256" key="2">
    <source>
        <dbReference type="ARBA" id="ARBA00004308"/>
    </source>
</evidence>
<comment type="function">
    <text evidence="7">Involved in cellular auxin homeostasis by regulating auxin metabolism. Regulates intracellular auxin accumulation at the endoplasmic reticulum and thus auxin availability for nuclear auxin signaling.</text>
</comment>
<evidence type="ECO:0000256" key="7">
    <source>
        <dbReference type="ARBA" id="ARBA00025100"/>
    </source>
</evidence>
<sequence>MAVSGTVIGAAATTVGSVLLLNVAGILTARFPRHRSGKVGPSGIVPDRALAPLSSLVTNVFLPCLIFSSLGATLRQDVLKDSWPSAVFAPVNMGIAALVSWLVAIPFVPRKFRTEFVLASSVPNVGPMPLVMMEVLCDQEQLASETDCFDRSVTFIFVHVFGWSLAFWTIGLALVKSMKGDHGQQQHEPKRSLGCAVARGLASPAILATILGAVVGLIQPLRRAFFSDHAPLRFIASAASNYGTSVVGLAIYVMAATLGKSLTSLNPRAWIARKRAQDTHASKQHPCLDGSQLQDVHGNRTQHRQQDSGAGSSSGSTNETHSSSSSGALEMQPQLQLQQQQQLLLLQQQLQQQQQQQRDEGGDSSESLEEWLRASEGNNAEAATVQESTLHQMDSPDSAATTTAVIVEMTQSEDIHANMSERSSVEDIERGAFESDDGRGVAHGHNSSKNEHGADAAVDDEGWSATVIVLFIFVSMCVVPVLRFGLLLLVGDLVFVGPDSALVQLVVALQSVTPAATLVVVVCQREGKQAAAKRISRGVVGQYAFSIVTLLVATVIAVDSFYS</sequence>
<feature type="transmembrane region" description="Helical" evidence="10">
    <location>
        <begin position="196"/>
        <end position="218"/>
    </location>
</feature>
<proteinExistence type="inferred from homology"/>
<feature type="region of interest" description="Disordered" evidence="9">
    <location>
        <begin position="435"/>
        <end position="455"/>
    </location>
</feature>
<evidence type="ECO:0000256" key="9">
    <source>
        <dbReference type="SAM" id="MobiDB-lite"/>
    </source>
</evidence>
<dbReference type="GO" id="GO:0016020">
    <property type="term" value="C:membrane"/>
    <property type="evidence" value="ECO:0007669"/>
    <property type="project" value="UniProtKB-SubCell"/>
</dbReference>
<feature type="transmembrane region" description="Helical" evidence="10">
    <location>
        <begin position="6"/>
        <end position="29"/>
    </location>
</feature>
<dbReference type="KEGG" id="sre:PTSG_01386"/>
<evidence type="ECO:0000256" key="6">
    <source>
        <dbReference type="ARBA" id="ARBA00023136"/>
    </source>
</evidence>
<reference evidence="11" key="1">
    <citation type="submission" date="2009-08" db="EMBL/GenBank/DDBJ databases">
        <title>Annotation of Salpingoeca rosetta.</title>
        <authorList>
            <consortium name="The Broad Institute Genome Sequencing Platform"/>
            <person name="Russ C."/>
            <person name="Cuomo C."/>
            <person name="Burger G."/>
            <person name="Gray M.W."/>
            <person name="Holland P.W.H."/>
            <person name="King N."/>
            <person name="Lang F.B.F."/>
            <person name="Roger A.J."/>
            <person name="Ruiz-Trillo I."/>
            <person name="Young S.K."/>
            <person name="Zeng Q."/>
            <person name="Gargeya S."/>
            <person name="Alvarado L."/>
            <person name="Berlin A."/>
            <person name="Chapman S.B."/>
            <person name="Chen Z."/>
            <person name="Freedman E."/>
            <person name="Gellesch M."/>
            <person name="Goldberg J."/>
            <person name="Griggs A."/>
            <person name="Gujja S."/>
            <person name="Heilman E."/>
            <person name="Heiman D."/>
            <person name="Howarth C."/>
            <person name="Mehta T."/>
            <person name="Neiman D."/>
            <person name="Pearson M."/>
            <person name="Roberts A."/>
            <person name="Saif S."/>
            <person name="Shea T."/>
            <person name="Shenoy N."/>
            <person name="Sisk P."/>
            <person name="Stolte C."/>
            <person name="Sykes S."/>
            <person name="White J."/>
            <person name="Yandava C."/>
            <person name="Haas B."/>
            <person name="Nusbaum C."/>
            <person name="Birren B."/>
        </authorList>
    </citation>
    <scope>NUCLEOTIDE SEQUENCE [LARGE SCALE GENOMIC DNA]</scope>
    <source>
        <strain evidence="11">ATCC 50818</strain>
    </source>
</reference>
<feature type="region of interest" description="Disordered" evidence="9">
    <location>
        <begin position="281"/>
        <end position="334"/>
    </location>
</feature>
<accession>F2U069</accession>
<comment type="subcellular location">
    <subcellularLocation>
        <location evidence="2">Endomembrane system</location>
    </subcellularLocation>
    <subcellularLocation>
        <location evidence="1">Membrane</location>
        <topology evidence="1">Multi-pass membrane protein</topology>
    </subcellularLocation>
</comment>
<comment type="similarity">
    <text evidence="8">Belongs to the auxin efflux carrier (TC 2.A.69.2) family.</text>
</comment>
<dbReference type="Proteomes" id="UP000007799">
    <property type="component" value="Unassembled WGS sequence"/>
</dbReference>
<evidence type="ECO:0000256" key="4">
    <source>
        <dbReference type="ARBA" id="ARBA00022692"/>
    </source>
</evidence>
<keyword evidence="3" id="KW-0813">Transport</keyword>
<name>F2U069_SALR5</name>
<evidence type="ECO:0000256" key="3">
    <source>
        <dbReference type="ARBA" id="ARBA00022448"/>
    </source>
</evidence>
<evidence type="ECO:0000313" key="12">
    <source>
        <dbReference type="Proteomes" id="UP000007799"/>
    </source>
</evidence>
<dbReference type="OrthoDB" id="191139at2759"/>
<keyword evidence="6 10" id="KW-0472">Membrane</keyword>
<feature type="transmembrane region" description="Helical" evidence="10">
    <location>
        <begin position="543"/>
        <end position="562"/>
    </location>
</feature>
<feature type="transmembrane region" description="Helical" evidence="10">
    <location>
        <begin position="83"/>
        <end position="104"/>
    </location>
</feature>
<dbReference type="PANTHER" id="PTHR31651:SF33">
    <property type="entry name" value="PROTEIN PIN-LIKES 1"/>
    <property type="match status" value="1"/>
</dbReference>
<dbReference type="InParanoid" id="F2U069"/>
<organism evidence="12">
    <name type="scientific">Salpingoeca rosetta (strain ATCC 50818 / BSB-021)</name>
    <dbReference type="NCBI Taxonomy" id="946362"/>
    <lineage>
        <taxon>Eukaryota</taxon>
        <taxon>Choanoflagellata</taxon>
        <taxon>Craspedida</taxon>
        <taxon>Salpingoecidae</taxon>
        <taxon>Salpingoeca</taxon>
    </lineage>
</organism>
<keyword evidence="4 10" id="KW-0812">Transmembrane</keyword>
<dbReference type="GO" id="GO:0055085">
    <property type="term" value="P:transmembrane transport"/>
    <property type="evidence" value="ECO:0007669"/>
    <property type="project" value="InterPro"/>
</dbReference>